<organism evidence="2 3">
    <name type="scientific">Pengzhenrongella frigida</name>
    <dbReference type="NCBI Taxonomy" id="1259133"/>
    <lineage>
        <taxon>Bacteria</taxon>
        <taxon>Bacillati</taxon>
        <taxon>Actinomycetota</taxon>
        <taxon>Actinomycetes</taxon>
        <taxon>Micrococcales</taxon>
        <taxon>Pengzhenrongella</taxon>
    </lineage>
</organism>
<evidence type="ECO:0000256" key="1">
    <source>
        <dbReference type="SAM" id="Phobius"/>
    </source>
</evidence>
<keyword evidence="1" id="KW-0472">Membrane</keyword>
<comment type="caution">
    <text evidence="2">The sequence shown here is derived from an EMBL/GenBank/DDBJ whole genome shotgun (WGS) entry which is preliminary data.</text>
</comment>
<reference evidence="2 3" key="1">
    <citation type="submission" date="2019-01" db="EMBL/GenBank/DDBJ databases">
        <title>Novel species of Cellulomonas.</title>
        <authorList>
            <person name="Liu Q."/>
            <person name="Xin Y.-H."/>
        </authorList>
    </citation>
    <scope>NUCLEOTIDE SEQUENCE [LARGE SCALE GENOMIC DNA]</scope>
    <source>
        <strain evidence="2 3">HLT2-17</strain>
    </source>
</reference>
<evidence type="ECO:0000313" key="2">
    <source>
        <dbReference type="EMBL" id="RYV51248.1"/>
    </source>
</evidence>
<feature type="transmembrane region" description="Helical" evidence="1">
    <location>
        <begin position="6"/>
        <end position="26"/>
    </location>
</feature>
<name>A0A4Q5MZP4_9MICO</name>
<dbReference type="AlphaFoldDB" id="A0A4Q5MZP4"/>
<keyword evidence="1" id="KW-1133">Transmembrane helix</keyword>
<evidence type="ECO:0000313" key="3">
    <source>
        <dbReference type="Proteomes" id="UP000293764"/>
    </source>
</evidence>
<dbReference type="EMBL" id="SDWW01000019">
    <property type="protein sequence ID" value="RYV51248.1"/>
    <property type="molecule type" value="Genomic_DNA"/>
</dbReference>
<accession>A0A4Q5MZP4</accession>
<dbReference type="Proteomes" id="UP000293764">
    <property type="component" value="Unassembled WGS sequence"/>
</dbReference>
<proteinExistence type="predicted"/>
<keyword evidence="3" id="KW-1185">Reference proteome</keyword>
<keyword evidence="1" id="KW-0812">Transmembrane</keyword>
<dbReference type="RefSeq" id="WP_130102446.1">
    <property type="nucleotide sequence ID" value="NZ_SDWW01000019.1"/>
</dbReference>
<gene>
    <name evidence="2" type="ORF">EUA98_09525</name>
</gene>
<protein>
    <submittedName>
        <fullName evidence="2">Uncharacterized protein</fullName>
    </submittedName>
</protein>
<sequence>MSIYHLLSLPRWLIVAIVVVVGLLGVEEQLGRGAQARAQEIPCTFESVDYTYGHAAALGGRGVTGAEISGVAPVCAGRIIRLTFVAADGSPLAAAATRIQAPLTVLELPVAETLATDRIERFDVVLES</sequence>